<feature type="non-terminal residue" evidence="1">
    <location>
        <position position="1"/>
    </location>
</feature>
<name>A0ABN8S5L3_9CNID</name>
<organism evidence="1 2">
    <name type="scientific">Porites lobata</name>
    <dbReference type="NCBI Taxonomy" id="104759"/>
    <lineage>
        <taxon>Eukaryota</taxon>
        <taxon>Metazoa</taxon>
        <taxon>Cnidaria</taxon>
        <taxon>Anthozoa</taxon>
        <taxon>Hexacorallia</taxon>
        <taxon>Scleractinia</taxon>
        <taxon>Fungiina</taxon>
        <taxon>Poritidae</taxon>
        <taxon>Porites</taxon>
    </lineage>
</organism>
<accession>A0ABN8S5L3</accession>
<comment type="caution">
    <text evidence="1">The sequence shown here is derived from an EMBL/GenBank/DDBJ whole genome shotgun (WGS) entry which is preliminary data.</text>
</comment>
<proteinExistence type="predicted"/>
<dbReference type="EMBL" id="CALNXK010000410">
    <property type="protein sequence ID" value="CAH3185074.1"/>
    <property type="molecule type" value="Genomic_DNA"/>
</dbReference>
<dbReference type="Proteomes" id="UP001159405">
    <property type="component" value="Unassembled WGS sequence"/>
</dbReference>
<dbReference type="PANTHER" id="PTHR46579">
    <property type="entry name" value="F5/8 TYPE C DOMAIN-CONTAINING PROTEIN-RELATED"/>
    <property type="match status" value="1"/>
</dbReference>
<dbReference type="PANTHER" id="PTHR46579:SF1">
    <property type="entry name" value="F5_8 TYPE C DOMAIN-CONTAINING PROTEIN"/>
    <property type="match status" value="1"/>
</dbReference>
<protein>
    <submittedName>
        <fullName evidence="1">Uncharacterized protein</fullName>
    </submittedName>
</protein>
<sequence>LSGHFDLPGRAGVLEQVTHTGHDCCSYCTEHGEVIKTGPRGHVMTFPFRNSVSGHAKLRTTEEVCGFKAPSPLLQLPSFDIVSGVGIDAMHCVYLGVVKQLVGLWFNPKHSGQRWYCGNSVEKVDKRLLEIKPPSVITRIPRSIQHHLKFWKATEYRNWLLYYSLPCMKGILDEKYHQHYALLVGGIIFLSGRSISPEQLEMAGKLLMHFVEMHDAYYGPRYVLMNHHMLLHLKKSVYDHGPLWSSSLFVFEDWNGDIGNYFHGTQNIANQIMTAVTSHQRLPQWIDEMPSGSAKDLVFQLCGQTNRTHLKDDFYAVGALKKGLLTDADFDEDLLTFLGIESLSEVTFFSRLQIGGATFHSRMYKRVVRRNNYTIAYRQGESCNCYGQIEVFFVVRDDPRMTCGAVVSPLTVSSQHVCNIHEVLGNPVTHIVCLQKPNKKRFTVVTLGDIIDICVYMEFSDCNLGYAALFPNHIERD</sequence>
<evidence type="ECO:0000313" key="2">
    <source>
        <dbReference type="Proteomes" id="UP001159405"/>
    </source>
</evidence>
<gene>
    <name evidence="1" type="ORF">PLOB_00032080</name>
</gene>
<reference evidence="1 2" key="1">
    <citation type="submission" date="2022-05" db="EMBL/GenBank/DDBJ databases">
        <authorList>
            <consortium name="Genoscope - CEA"/>
            <person name="William W."/>
        </authorList>
    </citation>
    <scope>NUCLEOTIDE SEQUENCE [LARGE SCALE GENOMIC DNA]</scope>
</reference>
<keyword evidence="2" id="KW-1185">Reference proteome</keyword>
<evidence type="ECO:0000313" key="1">
    <source>
        <dbReference type="EMBL" id="CAH3185074.1"/>
    </source>
</evidence>